<reference evidence="2" key="1">
    <citation type="submission" date="2021-01" db="EMBL/GenBank/DDBJ databases">
        <authorList>
            <consortium name="Genoscope - CEA"/>
            <person name="William W."/>
        </authorList>
    </citation>
    <scope>NUCLEOTIDE SEQUENCE</scope>
</reference>
<comment type="caution">
    <text evidence="2">The sequence shown here is derived from an EMBL/GenBank/DDBJ whole genome shotgun (WGS) entry which is preliminary data.</text>
</comment>
<keyword evidence="1" id="KW-0472">Membrane</keyword>
<keyword evidence="3" id="KW-1185">Reference proteome</keyword>
<accession>A0A8S1Q687</accession>
<evidence type="ECO:0000313" key="3">
    <source>
        <dbReference type="Proteomes" id="UP000692954"/>
    </source>
</evidence>
<protein>
    <recommendedName>
        <fullName evidence="4">Transmembrane protein</fullName>
    </recommendedName>
</protein>
<feature type="transmembrane region" description="Helical" evidence="1">
    <location>
        <begin position="213"/>
        <end position="235"/>
    </location>
</feature>
<dbReference type="EMBL" id="CAJJDN010000096">
    <property type="protein sequence ID" value="CAD8110615.1"/>
    <property type="molecule type" value="Genomic_DNA"/>
</dbReference>
<evidence type="ECO:0000256" key="1">
    <source>
        <dbReference type="SAM" id="Phobius"/>
    </source>
</evidence>
<sequence length="237" mass="28651">MYYNYYSRIHYVQPQQSQQSYNPYLVSPRISIIPTSIKQMKDPIQIPYNQDIMKATQKWLNQLVILITNNDQKIFLLYFIQSYILNMKLVAFIEDKEYHYHKDMEQEFQLYTQNSEVYSEEWFNNLYEGFGILINQSQYLIKHKINPQNLNTIEDGILLNQIKCMVKEYQHLKIIRNLQVVFMVITSFLEIGLKEFQSDNFYFTAPYLIYIFYQNYTQLYIFIIISTLFSSFSLFSS</sequence>
<dbReference type="AlphaFoldDB" id="A0A8S1Q687"/>
<evidence type="ECO:0000313" key="2">
    <source>
        <dbReference type="EMBL" id="CAD8110615.1"/>
    </source>
</evidence>
<evidence type="ECO:0008006" key="4">
    <source>
        <dbReference type="Google" id="ProtNLM"/>
    </source>
</evidence>
<proteinExistence type="predicted"/>
<name>A0A8S1Q687_9CILI</name>
<keyword evidence="1" id="KW-0812">Transmembrane</keyword>
<feature type="transmembrane region" description="Helical" evidence="1">
    <location>
        <begin position="174"/>
        <end position="193"/>
    </location>
</feature>
<organism evidence="2 3">
    <name type="scientific">Paramecium sonneborni</name>
    <dbReference type="NCBI Taxonomy" id="65129"/>
    <lineage>
        <taxon>Eukaryota</taxon>
        <taxon>Sar</taxon>
        <taxon>Alveolata</taxon>
        <taxon>Ciliophora</taxon>
        <taxon>Intramacronucleata</taxon>
        <taxon>Oligohymenophorea</taxon>
        <taxon>Peniculida</taxon>
        <taxon>Parameciidae</taxon>
        <taxon>Paramecium</taxon>
    </lineage>
</organism>
<keyword evidence="1" id="KW-1133">Transmembrane helix</keyword>
<gene>
    <name evidence="2" type="ORF">PSON_ATCC_30995.1.T0960090</name>
</gene>
<dbReference type="OrthoDB" id="282211at2759"/>
<dbReference type="Proteomes" id="UP000692954">
    <property type="component" value="Unassembled WGS sequence"/>
</dbReference>